<dbReference type="EC" id="3.1.3.48" evidence="2"/>
<dbReference type="Proteomes" id="UP000004863">
    <property type="component" value="Unassembled WGS sequence"/>
</dbReference>
<evidence type="ECO:0000256" key="1">
    <source>
        <dbReference type="ARBA" id="ARBA00011063"/>
    </source>
</evidence>
<dbReference type="PANTHER" id="PTHR11717:SF7">
    <property type="entry name" value="LOW MOLECULAR WEIGHT PHOSPHOTYROSINE PROTEIN PHOSPHATASE"/>
    <property type="match status" value="1"/>
</dbReference>
<organism evidence="7 8">
    <name type="scientific">Rothia aeria F0474</name>
    <dbReference type="NCBI Taxonomy" id="1125724"/>
    <lineage>
        <taxon>Bacteria</taxon>
        <taxon>Bacillati</taxon>
        <taxon>Actinomycetota</taxon>
        <taxon>Actinomycetes</taxon>
        <taxon>Micrococcales</taxon>
        <taxon>Micrococcaceae</taxon>
        <taxon>Rothia</taxon>
    </lineage>
</organism>
<feature type="active site" description="Nucleophile" evidence="5">
    <location>
        <position position="29"/>
    </location>
</feature>
<dbReference type="InterPro" id="IPR050438">
    <property type="entry name" value="LMW_PTPase"/>
</dbReference>
<dbReference type="GO" id="GO:0004725">
    <property type="term" value="F:protein tyrosine phosphatase activity"/>
    <property type="evidence" value="ECO:0007669"/>
    <property type="project" value="UniProtKB-EC"/>
</dbReference>
<dbReference type="EMBL" id="AJJQ01000032">
    <property type="protein sequence ID" value="EID51023.1"/>
    <property type="molecule type" value="Genomic_DNA"/>
</dbReference>
<dbReference type="InterPro" id="IPR036196">
    <property type="entry name" value="Ptyr_pPase_sf"/>
</dbReference>
<dbReference type="Pfam" id="PF01451">
    <property type="entry name" value="LMWPc"/>
    <property type="match status" value="1"/>
</dbReference>
<dbReference type="RefSeq" id="WP_006888097.1">
    <property type="nucleotide sequence ID" value="NZ_AJJQ01000032.1"/>
</dbReference>
<feature type="active site" evidence="5">
    <location>
        <position position="35"/>
    </location>
</feature>
<dbReference type="SMART" id="SM00226">
    <property type="entry name" value="LMWPc"/>
    <property type="match status" value="1"/>
</dbReference>
<dbReference type="SUPFAM" id="SSF52788">
    <property type="entry name" value="Phosphotyrosine protein phosphatases I"/>
    <property type="match status" value="1"/>
</dbReference>
<dbReference type="AlphaFoldDB" id="I0UT20"/>
<name>I0UT20_9MICC</name>
<dbReference type="Gene3D" id="3.40.50.2300">
    <property type="match status" value="1"/>
</dbReference>
<protein>
    <recommendedName>
        <fullName evidence="2">protein-tyrosine-phosphatase</fullName>
        <ecNumber evidence="2">3.1.3.48</ecNumber>
    </recommendedName>
</protein>
<dbReference type="PATRIC" id="fig|1125724.3.peg.1207"/>
<evidence type="ECO:0000313" key="7">
    <source>
        <dbReference type="EMBL" id="EID51023.1"/>
    </source>
</evidence>
<sequence>MLQQAALIPLPFRCRWHTLKTMYRIMTVCTGNICRSPVGEYLIREHARQAGLEVEVASSAITDYEIGNPIDTRAGRILTARGIDPSGHRASRFVVEDFDRYDLILAMDTPHYLHLKQLARTEDDKAKIRMMRSFDPAMAGKNLDELGIYDPWYGQMRDFEYTTELIDTAARALIAGLAAEGDAA</sequence>
<comment type="caution">
    <text evidence="7">The sequence shown here is derived from an EMBL/GenBank/DDBJ whole genome shotgun (WGS) entry which is preliminary data.</text>
</comment>
<keyword evidence="4" id="KW-0904">Protein phosphatase</keyword>
<dbReference type="CDD" id="cd16343">
    <property type="entry name" value="LMWPTP"/>
    <property type="match status" value="1"/>
</dbReference>
<evidence type="ECO:0000259" key="6">
    <source>
        <dbReference type="SMART" id="SM00226"/>
    </source>
</evidence>
<evidence type="ECO:0000256" key="4">
    <source>
        <dbReference type="ARBA" id="ARBA00022912"/>
    </source>
</evidence>
<dbReference type="InterPro" id="IPR023485">
    <property type="entry name" value="Ptyr_pPase"/>
</dbReference>
<dbReference type="PANTHER" id="PTHR11717">
    <property type="entry name" value="LOW MOLECULAR WEIGHT PROTEIN TYROSINE PHOSPHATASE"/>
    <property type="match status" value="1"/>
</dbReference>
<reference evidence="7" key="1">
    <citation type="submission" date="2012-03" db="EMBL/GenBank/DDBJ databases">
        <authorList>
            <person name="Durkin A.S."/>
            <person name="McCorrison J."/>
            <person name="Torralba M."/>
            <person name="Gillis M."/>
            <person name="Methe B."/>
            <person name="Sutton G."/>
            <person name="Nelson K.E."/>
        </authorList>
    </citation>
    <scope>NUCLEOTIDE SEQUENCE [LARGE SCALE GENOMIC DNA]</scope>
    <source>
        <strain evidence="7">F0474</strain>
    </source>
</reference>
<evidence type="ECO:0000256" key="3">
    <source>
        <dbReference type="ARBA" id="ARBA00022801"/>
    </source>
</evidence>
<accession>I0UT20</accession>
<dbReference type="PRINTS" id="PR00719">
    <property type="entry name" value="LMWPTPASE"/>
</dbReference>
<comment type="similarity">
    <text evidence="1">Belongs to the low molecular weight phosphotyrosine protein phosphatase family.</text>
</comment>
<evidence type="ECO:0000256" key="5">
    <source>
        <dbReference type="PIRSR" id="PIRSR617867-1"/>
    </source>
</evidence>
<feature type="domain" description="Phosphotyrosine protein phosphatase I" evidence="6">
    <location>
        <begin position="23"/>
        <end position="176"/>
    </location>
</feature>
<evidence type="ECO:0000313" key="8">
    <source>
        <dbReference type="Proteomes" id="UP000004863"/>
    </source>
</evidence>
<gene>
    <name evidence="7" type="ORF">HMPREF1324_0648</name>
</gene>
<keyword evidence="3" id="KW-0378">Hydrolase</keyword>
<proteinExistence type="inferred from homology"/>
<keyword evidence="8" id="KW-1185">Reference proteome</keyword>
<dbReference type="InterPro" id="IPR017867">
    <property type="entry name" value="Tyr_phospatase_low_mol_wt"/>
</dbReference>
<evidence type="ECO:0000256" key="2">
    <source>
        <dbReference type="ARBA" id="ARBA00013064"/>
    </source>
</evidence>
<feature type="active site" description="Proton donor" evidence="5">
    <location>
        <position position="150"/>
    </location>
</feature>